<gene>
    <name evidence="2" type="ORF">BOTBODRAFT_38833</name>
</gene>
<reference evidence="3" key="1">
    <citation type="journal article" date="2014" name="Proc. Natl. Acad. Sci. U.S.A.">
        <title>Extensive sampling of basidiomycete genomes demonstrates inadequacy of the white-rot/brown-rot paradigm for wood decay fungi.</title>
        <authorList>
            <person name="Riley R."/>
            <person name="Salamov A.A."/>
            <person name="Brown D.W."/>
            <person name="Nagy L.G."/>
            <person name="Floudas D."/>
            <person name="Held B.W."/>
            <person name="Levasseur A."/>
            <person name="Lombard V."/>
            <person name="Morin E."/>
            <person name="Otillar R."/>
            <person name="Lindquist E.A."/>
            <person name="Sun H."/>
            <person name="LaButti K.M."/>
            <person name="Schmutz J."/>
            <person name="Jabbour D."/>
            <person name="Luo H."/>
            <person name="Baker S.E."/>
            <person name="Pisabarro A.G."/>
            <person name="Walton J.D."/>
            <person name="Blanchette R.A."/>
            <person name="Henrissat B."/>
            <person name="Martin F."/>
            <person name="Cullen D."/>
            <person name="Hibbett D.S."/>
            <person name="Grigoriev I.V."/>
        </authorList>
    </citation>
    <scope>NUCLEOTIDE SEQUENCE [LARGE SCALE GENOMIC DNA]</scope>
    <source>
        <strain evidence="3">FD-172 SS1</strain>
    </source>
</reference>
<evidence type="ECO:0000256" key="1">
    <source>
        <dbReference type="SAM" id="MobiDB-lite"/>
    </source>
</evidence>
<evidence type="ECO:0000313" key="3">
    <source>
        <dbReference type="Proteomes" id="UP000027195"/>
    </source>
</evidence>
<dbReference type="EMBL" id="KL198107">
    <property type="protein sequence ID" value="KDQ07429.1"/>
    <property type="molecule type" value="Genomic_DNA"/>
</dbReference>
<dbReference type="InParanoid" id="A0A067LW91"/>
<sequence>MGAPRILVDVKERHPNWKLSEKRLKRLRAQGLADGRLSQPKHEIGRQLKPSPDTAGGAGRLTLLKRNGDLRKSGSSWTRSKSLLASLYGVICHMLSRVLSTPSATTISPSRNPVLRLAALS</sequence>
<keyword evidence="3" id="KW-1185">Reference proteome</keyword>
<accession>A0A067LW91</accession>
<dbReference type="HOGENOM" id="CLU_2037677_0_0_1"/>
<protein>
    <submittedName>
        <fullName evidence="2">Uncharacterized protein</fullName>
    </submittedName>
</protein>
<evidence type="ECO:0000313" key="2">
    <source>
        <dbReference type="EMBL" id="KDQ07429.1"/>
    </source>
</evidence>
<dbReference type="STRING" id="930990.A0A067LW91"/>
<name>A0A067LW91_BOTB1</name>
<dbReference type="AlphaFoldDB" id="A0A067LW91"/>
<organism evidence="2 3">
    <name type="scientific">Botryobasidium botryosum (strain FD-172 SS1)</name>
    <dbReference type="NCBI Taxonomy" id="930990"/>
    <lineage>
        <taxon>Eukaryota</taxon>
        <taxon>Fungi</taxon>
        <taxon>Dikarya</taxon>
        <taxon>Basidiomycota</taxon>
        <taxon>Agaricomycotina</taxon>
        <taxon>Agaricomycetes</taxon>
        <taxon>Cantharellales</taxon>
        <taxon>Botryobasidiaceae</taxon>
        <taxon>Botryobasidium</taxon>
    </lineage>
</organism>
<feature type="region of interest" description="Disordered" evidence="1">
    <location>
        <begin position="30"/>
        <end position="76"/>
    </location>
</feature>
<dbReference type="Proteomes" id="UP000027195">
    <property type="component" value="Unassembled WGS sequence"/>
</dbReference>
<proteinExistence type="predicted"/>